<evidence type="ECO:0000313" key="2">
    <source>
        <dbReference type="Proteomes" id="UP000262325"/>
    </source>
</evidence>
<dbReference type="SUPFAM" id="SSF54211">
    <property type="entry name" value="Ribosomal protein S5 domain 2-like"/>
    <property type="match status" value="1"/>
</dbReference>
<comment type="caution">
    <text evidence="1">The sequence shown here is derived from an EMBL/GenBank/DDBJ whole genome shotgun (WGS) entry which is preliminary data.</text>
</comment>
<accession>A0A3D5QBC1</accession>
<dbReference type="InterPro" id="IPR020568">
    <property type="entry name" value="Ribosomal_Su5_D2-typ_SF"/>
</dbReference>
<organism evidence="1 2">
    <name type="scientific">Flexistipes sinusarabici</name>
    <dbReference type="NCBI Taxonomy" id="2352"/>
    <lineage>
        <taxon>Bacteria</taxon>
        <taxon>Pseudomonadati</taxon>
        <taxon>Deferribacterota</taxon>
        <taxon>Deferribacteres</taxon>
        <taxon>Deferribacterales</taxon>
        <taxon>Flexistipitaceae</taxon>
        <taxon>Flexistipes</taxon>
    </lineage>
</organism>
<protein>
    <submittedName>
        <fullName evidence="1">DNA repair protein RadA</fullName>
    </submittedName>
</protein>
<dbReference type="AlphaFoldDB" id="A0A3D5QBC1"/>
<reference evidence="1 2" key="1">
    <citation type="journal article" date="2018" name="Nat. Biotechnol.">
        <title>A standardized bacterial taxonomy based on genome phylogeny substantially revises the tree of life.</title>
        <authorList>
            <person name="Parks D.H."/>
            <person name="Chuvochina M."/>
            <person name="Waite D.W."/>
            <person name="Rinke C."/>
            <person name="Skarshewski A."/>
            <person name="Chaumeil P.A."/>
            <person name="Hugenholtz P."/>
        </authorList>
    </citation>
    <scope>NUCLEOTIDE SEQUENCE [LARGE SCALE GENOMIC DNA]</scope>
    <source>
        <strain evidence="1">UBA8672</strain>
    </source>
</reference>
<dbReference type="EMBL" id="DPPF01000111">
    <property type="protein sequence ID" value="HCW93137.1"/>
    <property type="molecule type" value="Genomic_DNA"/>
</dbReference>
<proteinExistence type="predicted"/>
<dbReference type="Proteomes" id="UP000262325">
    <property type="component" value="Unassembled WGS sequence"/>
</dbReference>
<evidence type="ECO:0000313" key="1">
    <source>
        <dbReference type="EMBL" id="HCW93137.1"/>
    </source>
</evidence>
<feature type="non-terminal residue" evidence="1">
    <location>
        <position position="49"/>
    </location>
</feature>
<sequence>INLSGADVFLNVAGGLKVNETSADLAICACLISSFKDTLPPESSLFIGE</sequence>
<name>A0A3D5QBC1_FLESI</name>
<feature type="non-terminal residue" evidence="1">
    <location>
        <position position="1"/>
    </location>
</feature>
<gene>
    <name evidence="1" type="ORF">DHM44_05590</name>
</gene>